<feature type="binding site" description="axial binding residue" evidence="7">
    <location>
        <position position="475"/>
    </location>
    <ligand>
        <name>heme</name>
        <dbReference type="ChEBI" id="CHEBI:30413"/>
    </ligand>
    <ligandPart>
        <name>Fe</name>
        <dbReference type="ChEBI" id="CHEBI:18248"/>
    </ligandPart>
</feature>
<evidence type="ECO:0000313" key="8">
    <source>
        <dbReference type="EMBL" id="CDS03771.1"/>
    </source>
</evidence>
<evidence type="ECO:0000256" key="2">
    <source>
        <dbReference type="ARBA" id="ARBA00022617"/>
    </source>
</evidence>
<dbReference type="PRINTS" id="PR00463">
    <property type="entry name" value="EP450I"/>
</dbReference>
<evidence type="ECO:0000256" key="1">
    <source>
        <dbReference type="ARBA" id="ARBA00010617"/>
    </source>
</evidence>
<organism evidence="8">
    <name type="scientific">Lichtheimia ramosa</name>
    <dbReference type="NCBI Taxonomy" id="688394"/>
    <lineage>
        <taxon>Eukaryota</taxon>
        <taxon>Fungi</taxon>
        <taxon>Fungi incertae sedis</taxon>
        <taxon>Mucoromycota</taxon>
        <taxon>Mucoromycotina</taxon>
        <taxon>Mucoromycetes</taxon>
        <taxon>Mucorales</taxon>
        <taxon>Lichtheimiaceae</taxon>
        <taxon>Lichtheimia</taxon>
    </lineage>
</organism>
<gene>
    <name evidence="8" type="ORF">LRAMOSA01172</name>
</gene>
<dbReference type="SUPFAM" id="SSF48264">
    <property type="entry name" value="Cytochrome P450"/>
    <property type="match status" value="1"/>
</dbReference>
<dbReference type="InterPro" id="IPR001128">
    <property type="entry name" value="Cyt_P450"/>
</dbReference>
<dbReference type="InterPro" id="IPR002401">
    <property type="entry name" value="Cyt_P450_E_grp-I"/>
</dbReference>
<name>A0A077W9S8_9FUNG</name>
<dbReference type="Gene3D" id="1.10.630.10">
    <property type="entry name" value="Cytochrome P450"/>
    <property type="match status" value="1"/>
</dbReference>
<evidence type="ECO:0000256" key="3">
    <source>
        <dbReference type="ARBA" id="ARBA00022723"/>
    </source>
</evidence>
<evidence type="ECO:0000256" key="5">
    <source>
        <dbReference type="ARBA" id="ARBA00023004"/>
    </source>
</evidence>
<dbReference type="EMBL" id="LK023313">
    <property type="protein sequence ID" value="CDS03771.1"/>
    <property type="molecule type" value="Genomic_DNA"/>
</dbReference>
<proteinExistence type="inferred from homology"/>
<protein>
    <recommendedName>
        <fullName evidence="9">Cytochrome P450</fullName>
    </recommendedName>
</protein>
<keyword evidence="3 7" id="KW-0479">Metal-binding</keyword>
<reference evidence="8" key="1">
    <citation type="journal article" date="2014" name="Genome Announc.">
        <title>De novo whole-genome sequence and genome annotation of Lichtheimia ramosa.</title>
        <authorList>
            <person name="Linde J."/>
            <person name="Schwartze V."/>
            <person name="Binder U."/>
            <person name="Lass-Florl C."/>
            <person name="Voigt K."/>
            <person name="Horn F."/>
        </authorList>
    </citation>
    <scope>NUCLEOTIDE SEQUENCE</scope>
    <source>
        <strain evidence="8">JMRC FSU:6197</strain>
    </source>
</reference>
<dbReference type="OrthoDB" id="1470350at2759"/>
<dbReference type="InterPro" id="IPR050196">
    <property type="entry name" value="Cytochrome_P450_Monoox"/>
</dbReference>
<dbReference type="GO" id="GO:0005506">
    <property type="term" value="F:iron ion binding"/>
    <property type="evidence" value="ECO:0007669"/>
    <property type="project" value="InterPro"/>
</dbReference>
<keyword evidence="5 7" id="KW-0408">Iron</keyword>
<evidence type="ECO:0000256" key="7">
    <source>
        <dbReference type="PIRSR" id="PIRSR602401-1"/>
    </source>
</evidence>
<accession>A0A077W9S8</accession>
<keyword evidence="2 7" id="KW-0349">Heme</keyword>
<evidence type="ECO:0000256" key="4">
    <source>
        <dbReference type="ARBA" id="ARBA00023002"/>
    </source>
</evidence>
<dbReference type="GO" id="GO:0020037">
    <property type="term" value="F:heme binding"/>
    <property type="evidence" value="ECO:0007669"/>
    <property type="project" value="InterPro"/>
</dbReference>
<sequence>MNQLTSTINTFVAPFFTGEQGTRLVQRNRASITAAIALISSYAIFKSVTKVPRQLEHIPHLGFFDYLKAVLMGKSIDDIAHELTIPMAMQSKNGMYVRYDKDGWSVHIVNPQAAKRFLLKMDVFPRAQDALIEGQLLRRIVGVRHMAVLDGQEWRQQRKVANPAFHRSMPINIFGQVTHKLFKVMDDESQYGSIEVHDLMTRWTLDSLGLAAFGFDFNAVQDKDNEWVSRYNTIISSALNMPYLVFQSLDTWFLPFNSSRKHQHAEADKFLGMIDQIILEKRKTLQNKSLITDEQEQEKDLLTMMIEAENSGEGVMTNEELRDNVVVFFIAGHDTTANALSTMLYELAVNQDVQAKAREEATQVLGEAYENVVPTAEQAHEMTYINMIIKENLRIHPPVSIAGARTTQRDTELIGEFIPRGTRVLLDIYEMHHHPNIWDNPEVFQPERFIPGGEADQLAGNGMAWLPFINGSHQCIGMNFSLTEQRVLLSMLLRKYEWYLPEDSIHKEKLFTGSVSVLTSPKDLQIVFKRRY</sequence>
<dbReference type="Pfam" id="PF00067">
    <property type="entry name" value="p450"/>
    <property type="match status" value="1"/>
</dbReference>
<evidence type="ECO:0000256" key="6">
    <source>
        <dbReference type="ARBA" id="ARBA00023033"/>
    </source>
</evidence>
<dbReference type="PANTHER" id="PTHR24291:SF50">
    <property type="entry name" value="BIFUNCTIONAL ALBAFLAVENONE MONOOXYGENASE_TERPENE SYNTHASE"/>
    <property type="match status" value="1"/>
</dbReference>
<dbReference type="PRINTS" id="PR00385">
    <property type="entry name" value="P450"/>
</dbReference>
<dbReference type="InterPro" id="IPR036396">
    <property type="entry name" value="Cyt_P450_sf"/>
</dbReference>
<dbReference type="AlphaFoldDB" id="A0A077W9S8"/>
<evidence type="ECO:0008006" key="9">
    <source>
        <dbReference type="Google" id="ProtNLM"/>
    </source>
</evidence>
<dbReference type="GO" id="GO:0004497">
    <property type="term" value="F:monooxygenase activity"/>
    <property type="evidence" value="ECO:0007669"/>
    <property type="project" value="UniProtKB-KW"/>
</dbReference>
<keyword evidence="6" id="KW-0503">Monooxygenase</keyword>
<dbReference type="GO" id="GO:0016705">
    <property type="term" value="F:oxidoreductase activity, acting on paired donors, with incorporation or reduction of molecular oxygen"/>
    <property type="evidence" value="ECO:0007669"/>
    <property type="project" value="InterPro"/>
</dbReference>
<comment type="similarity">
    <text evidence="1">Belongs to the cytochrome P450 family.</text>
</comment>
<keyword evidence="4" id="KW-0560">Oxidoreductase</keyword>
<dbReference type="PANTHER" id="PTHR24291">
    <property type="entry name" value="CYTOCHROME P450 FAMILY 4"/>
    <property type="match status" value="1"/>
</dbReference>
<comment type="cofactor">
    <cofactor evidence="7">
        <name>heme</name>
        <dbReference type="ChEBI" id="CHEBI:30413"/>
    </cofactor>
</comment>